<protein>
    <submittedName>
        <fullName evidence="1">Uncharacterized protein</fullName>
    </submittedName>
</protein>
<reference evidence="2" key="1">
    <citation type="journal article" date="2019" name="Int. J. Syst. Evol. Microbiol.">
        <title>The Global Catalogue of Microorganisms (GCM) 10K type strain sequencing project: providing services to taxonomists for standard genome sequencing and annotation.</title>
        <authorList>
            <consortium name="The Broad Institute Genomics Platform"/>
            <consortium name="The Broad Institute Genome Sequencing Center for Infectious Disease"/>
            <person name="Wu L."/>
            <person name="Ma J."/>
        </authorList>
    </citation>
    <scope>NUCLEOTIDE SEQUENCE [LARGE SCALE GENOMIC DNA]</scope>
    <source>
        <strain evidence="2">TBRC 1276</strain>
    </source>
</reference>
<name>A0ABV8G7E9_9ACTN</name>
<comment type="caution">
    <text evidence="1">The sequence shown here is derived from an EMBL/GenBank/DDBJ whole genome shotgun (WGS) entry which is preliminary data.</text>
</comment>
<gene>
    <name evidence="1" type="ORF">ACFOY2_21985</name>
</gene>
<organism evidence="1 2">
    <name type="scientific">Nonomuraea purpurea</name>
    <dbReference type="NCBI Taxonomy" id="1849276"/>
    <lineage>
        <taxon>Bacteria</taxon>
        <taxon>Bacillati</taxon>
        <taxon>Actinomycetota</taxon>
        <taxon>Actinomycetes</taxon>
        <taxon>Streptosporangiales</taxon>
        <taxon>Streptosporangiaceae</taxon>
        <taxon>Nonomuraea</taxon>
    </lineage>
</organism>
<accession>A0ABV8G7E9</accession>
<sequence length="80" mass="8761">MMATQEQIDAARRQIEQLRDQHAGDLIALVRLVGDGALKGAAGDRLTTDLRAWDQGFKDVFTRALALLDNLRPSDGTSPQ</sequence>
<evidence type="ECO:0000313" key="1">
    <source>
        <dbReference type="EMBL" id="MFC4009916.1"/>
    </source>
</evidence>
<keyword evidence="2" id="KW-1185">Reference proteome</keyword>
<evidence type="ECO:0000313" key="2">
    <source>
        <dbReference type="Proteomes" id="UP001595851"/>
    </source>
</evidence>
<dbReference type="EMBL" id="JBHSBI010000010">
    <property type="protein sequence ID" value="MFC4009916.1"/>
    <property type="molecule type" value="Genomic_DNA"/>
</dbReference>
<dbReference type="Proteomes" id="UP001595851">
    <property type="component" value="Unassembled WGS sequence"/>
</dbReference>
<dbReference type="RefSeq" id="WP_379529930.1">
    <property type="nucleotide sequence ID" value="NZ_JBHSBI010000010.1"/>
</dbReference>
<proteinExistence type="predicted"/>